<organism evidence="11 12">
    <name type="scientific">Roseivivax lentus</name>
    <dbReference type="NCBI Taxonomy" id="633194"/>
    <lineage>
        <taxon>Bacteria</taxon>
        <taxon>Pseudomonadati</taxon>
        <taxon>Pseudomonadota</taxon>
        <taxon>Alphaproteobacteria</taxon>
        <taxon>Rhodobacterales</taxon>
        <taxon>Roseobacteraceae</taxon>
        <taxon>Roseivivax</taxon>
    </lineage>
</organism>
<dbReference type="STRING" id="633194.SAMN05421759_109117"/>
<keyword evidence="8" id="KW-0902">Two-component regulatory system</keyword>
<dbReference type="CDD" id="cd00082">
    <property type="entry name" value="HisKA"/>
    <property type="match status" value="1"/>
</dbReference>
<evidence type="ECO:0000256" key="1">
    <source>
        <dbReference type="ARBA" id="ARBA00000085"/>
    </source>
</evidence>
<feature type="transmembrane region" description="Helical" evidence="9">
    <location>
        <begin position="12"/>
        <end position="35"/>
    </location>
</feature>
<keyword evidence="9" id="KW-1133">Transmembrane helix</keyword>
<dbReference type="PROSITE" id="PS50109">
    <property type="entry name" value="HIS_KIN"/>
    <property type="match status" value="1"/>
</dbReference>
<dbReference type="PRINTS" id="PR00344">
    <property type="entry name" value="BCTRLSENSOR"/>
</dbReference>
<feature type="domain" description="Histidine kinase" evidence="10">
    <location>
        <begin position="301"/>
        <end position="512"/>
    </location>
</feature>
<dbReference type="SUPFAM" id="SSF55874">
    <property type="entry name" value="ATPase domain of HSP90 chaperone/DNA topoisomerase II/histidine kinase"/>
    <property type="match status" value="1"/>
</dbReference>
<dbReference type="InterPro" id="IPR003594">
    <property type="entry name" value="HATPase_dom"/>
</dbReference>
<keyword evidence="9" id="KW-0472">Membrane</keyword>
<keyword evidence="3" id="KW-0597">Phosphoprotein</keyword>
<dbReference type="SMART" id="SM00387">
    <property type="entry name" value="HATPase_c"/>
    <property type="match status" value="1"/>
</dbReference>
<keyword evidence="5" id="KW-0547">Nucleotide-binding</keyword>
<proteinExistence type="predicted"/>
<dbReference type="Gene3D" id="3.30.565.10">
    <property type="entry name" value="Histidine kinase-like ATPase, C-terminal domain"/>
    <property type="match status" value="1"/>
</dbReference>
<keyword evidence="7" id="KW-0067">ATP-binding</keyword>
<dbReference type="GO" id="GO:0005524">
    <property type="term" value="F:ATP binding"/>
    <property type="evidence" value="ECO:0007669"/>
    <property type="project" value="UniProtKB-KW"/>
</dbReference>
<dbReference type="PANTHER" id="PTHR43065">
    <property type="entry name" value="SENSOR HISTIDINE KINASE"/>
    <property type="match status" value="1"/>
</dbReference>
<dbReference type="Pfam" id="PF02518">
    <property type="entry name" value="HATPase_c"/>
    <property type="match status" value="1"/>
</dbReference>
<dbReference type="AlphaFoldDB" id="A0A1N7NQH8"/>
<dbReference type="RefSeq" id="WP_076448971.1">
    <property type="nucleotide sequence ID" value="NZ_FTOQ01000009.1"/>
</dbReference>
<evidence type="ECO:0000256" key="5">
    <source>
        <dbReference type="ARBA" id="ARBA00022741"/>
    </source>
</evidence>
<comment type="catalytic activity">
    <reaction evidence="1">
        <text>ATP + protein L-histidine = ADP + protein N-phospho-L-histidine.</text>
        <dbReference type="EC" id="2.7.13.3"/>
    </reaction>
</comment>
<evidence type="ECO:0000256" key="6">
    <source>
        <dbReference type="ARBA" id="ARBA00022777"/>
    </source>
</evidence>
<sequence length="519" mass="54829">MTDRTSHARDRALLAPVGIAGWLLACGLAVAAIGFGEREARIAMLTAESARLHALASQRAGQHDAHLTALSAIAVAGVGGGATPPPDAFLDVAGAIMTFYPRITGIALVPLDGRKDVRALGDWADGLDDLVRDASRRSTGAPVLISHPAPRPAYIMVKRSPNSEAARYGLALVIDAAALLDADTAYWTDSGTARHLALPDGTPLLTEGGRAATPQFARALSSSTQPLRLETSVRFGPADLLPPGRVAAALIVITLLAVALRAAIRQRAHMRAAERRAELSGLETRLAHASRVNALGEMASGMAHELTQPLTAILAQAQAARHLARRGDTDRLAVALDDVVDQTRRASGILERLRTWTRPQQRRPEEVDLRDCVRVAQTLLADQAAAVGARLTQRLPATGVAVLADRVELEQVLFNLIKNALDAVAGVAGPREVTISLTIQASMAQLDVGDTGHGIPEDIRHRLFTPFLTTREDGTGLGLVLSQRLIERAGGDLVAVDVARGALFRITLPLAGAARMAAQ</sequence>
<evidence type="ECO:0000256" key="7">
    <source>
        <dbReference type="ARBA" id="ARBA00022840"/>
    </source>
</evidence>
<evidence type="ECO:0000313" key="12">
    <source>
        <dbReference type="Proteomes" id="UP000186684"/>
    </source>
</evidence>
<dbReference type="SMART" id="SM00388">
    <property type="entry name" value="HisKA"/>
    <property type="match status" value="1"/>
</dbReference>
<reference evidence="12" key="1">
    <citation type="submission" date="2017-01" db="EMBL/GenBank/DDBJ databases">
        <authorList>
            <person name="Varghese N."/>
            <person name="Submissions S."/>
        </authorList>
    </citation>
    <scope>NUCLEOTIDE SEQUENCE [LARGE SCALE GENOMIC DNA]</scope>
    <source>
        <strain evidence="12">DSM 29430</strain>
    </source>
</reference>
<dbReference type="EMBL" id="FTOQ01000009">
    <property type="protein sequence ID" value="SIT00489.1"/>
    <property type="molecule type" value="Genomic_DNA"/>
</dbReference>
<dbReference type="InterPro" id="IPR036890">
    <property type="entry name" value="HATPase_C_sf"/>
</dbReference>
<dbReference type="GO" id="GO:0000155">
    <property type="term" value="F:phosphorelay sensor kinase activity"/>
    <property type="evidence" value="ECO:0007669"/>
    <property type="project" value="InterPro"/>
</dbReference>
<dbReference type="InterPro" id="IPR004358">
    <property type="entry name" value="Sig_transdc_His_kin-like_C"/>
</dbReference>
<keyword evidence="9" id="KW-0812">Transmembrane</keyword>
<dbReference type="Gene3D" id="1.10.287.130">
    <property type="match status" value="1"/>
</dbReference>
<name>A0A1N7NQH8_9RHOB</name>
<evidence type="ECO:0000313" key="11">
    <source>
        <dbReference type="EMBL" id="SIT00489.1"/>
    </source>
</evidence>
<dbReference type="PROSITE" id="PS51257">
    <property type="entry name" value="PROKAR_LIPOPROTEIN"/>
    <property type="match status" value="1"/>
</dbReference>
<evidence type="ECO:0000256" key="2">
    <source>
        <dbReference type="ARBA" id="ARBA00012438"/>
    </source>
</evidence>
<evidence type="ECO:0000256" key="9">
    <source>
        <dbReference type="SAM" id="Phobius"/>
    </source>
</evidence>
<dbReference type="InterPro" id="IPR003661">
    <property type="entry name" value="HisK_dim/P_dom"/>
</dbReference>
<keyword evidence="6 11" id="KW-0418">Kinase</keyword>
<protein>
    <recommendedName>
        <fullName evidence="2">histidine kinase</fullName>
        <ecNumber evidence="2">2.7.13.3</ecNumber>
    </recommendedName>
</protein>
<dbReference type="InterPro" id="IPR036097">
    <property type="entry name" value="HisK_dim/P_sf"/>
</dbReference>
<gene>
    <name evidence="11" type="ORF">SAMN05421759_109117</name>
</gene>
<dbReference type="Proteomes" id="UP000186684">
    <property type="component" value="Unassembled WGS sequence"/>
</dbReference>
<accession>A0A1N7NQH8</accession>
<evidence type="ECO:0000256" key="3">
    <source>
        <dbReference type="ARBA" id="ARBA00022553"/>
    </source>
</evidence>
<evidence type="ECO:0000259" key="10">
    <source>
        <dbReference type="PROSITE" id="PS50109"/>
    </source>
</evidence>
<dbReference type="EC" id="2.7.13.3" evidence="2"/>
<keyword evidence="12" id="KW-1185">Reference proteome</keyword>
<dbReference type="SUPFAM" id="SSF47384">
    <property type="entry name" value="Homodimeric domain of signal transducing histidine kinase"/>
    <property type="match status" value="1"/>
</dbReference>
<evidence type="ECO:0000256" key="4">
    <source>
        <dbReference type="ARBA" id="ARBA00022679"/>
    </source>
</evidence>
<dbReference type="InterPro" id="IPR005467">
    <property type="entry name" value="His_kinase_dom"/>
</dbReference>
<evidence type="ECO:0000256" key="8">
    <source>
        <dbReference type="ARBA" id="ARBA00023012"/>
    </source>
</evidence>
<dbReference type="PANTHER" id="PTHR43065:SF10">
    <property type="entry name" value="PEROXIDE STRESS-ACTIVATED HISTIDINE KINASE MAK3"/>
    <property type="match status" value="1"/>
</dbReference>
<dbReference type="Pfam" id="PF00512">
    <property type="entry name" value="HisKA"/>
    <property type="match status" value="1"/>
</dbReference>
<keyword evidence="4" id="KW-0808">Transferase</keyword>